<dbReference type="AlphaFoldDB" id="A0A2M8LTG9"/>
<dbReference type="InterPro" id="IPR046335">
    <property type="entry name" value="LacI/GalR-like_sensor"/>
</dbReference>
<evidence type="ECO:0000313" key="6">
    <source>
        <dbReference type="EMBL" id="PJE95244.1"/>
    </source>
</evidence>
<feature type="domain" description="Transcriptional regulator LacI/GalR-like sensor" evidence="5">
    <location>
        <begin position="133"/>
        <end position="289"/>
    </location>
</feature>
<keyword evidence="7" id="KW-1185">Reference proteome</keyword>
<dbReference type="PANTHER" id="PTHR30146:SF155">
    <property type="entry name" value="ALANINE RACEMASE"/>
    <property type="match status" value="1"/>
</dbReference>
<dbReference type="RefSeq" id="WP_100203887.1">
    <property type="nucleotide sequence ID" value="NZ_PGGW01000066.1"/>
</dbReference>
<evidence type="ECO:0000256" key="2">
    <source>
        <dbReference type="ARBA" id="ARBA00023125"/>
    </source>
</evidence>
<gene>
    <name evidence="6" type="ORF">CUT44_23245</name>
</gene>
<dbReference type="InterPro" id="IPR028082">
    <property type="entry name" value="Peripla_BP_I"/>
</dbReference>
<keyword evidence="2" id="KW-0238">DNA-binding</keyword>
<evidence type="ECO:0000259" key="5">
    <source>
        <dbReference type="Pfam" id="PF13377"/>
    </source>
</evidence>
<feature type="compositionally biased region" description="Gly residues" evidence="4">
    <location>
        <begin position="99"/>
        <end position="115"/>
    </location>
</feature>
<evidence type="ECO:0000256" key="4">
    <source>
        <dbReference type="SAM" id="MobiDB-lite"/>
    </source>
</evidence>
<dbReference type="Gene3D" id="3.40.50.2300">
    <property type="match status" value="2"/>
</dbReference>
<reference evidence="6 7" key="1">
    <citation type="submission" date="2017-11" db="EMBL/GenBank/DDBJ databases">
        <title>Streptomyces carmine sp. nov., a novel actinomycete isolated from Sophora alopecuroides in Xinjiang, China.</title>
        <authorList>
            <person name="Wang Y."/>
            <person name="Luo X."/>
            <person name="Wan C."/>
            <person name="Zhang L."/>
        </authorList>
    </citation>
    <scope>NUCLEOTIDE SEQUENCE [LARGE SCALE GENOMIC DNA]</scope>
    <source>
        <strain evidence="6 7">TRM SA0054</strain>
    </source>
</reference>
<comment type="caution">
    <text evidence="6">The sequence shown here is derived from an EMBL/GenBank/DDBJ whole genome shotgun (WGS) entry which is preliminary data.</text>
</comment>
<dbReference type="EMBL" id="PGGW01000066">
    <property type="protein sequence ID" value="PJE95244.1"/>
    <property type="molecule type" value="Genomic_DNA"/>
</dbReference>
<dbReference type="Pfam" id="PF13377">
    <property type="entry name" value="Peripla_BP_3"/>
    <property type="match status" value="1"/>
</dbReference>
<dbReference type="Proteomes" id="UP000230407">
    <property type="component" value="Unassembled WGS sequence"/>
</dbReference>
<keyword evidence="1" id="KW-0805">Transcription regulation</keyword>
<sequence>MGSTGFPGAVGLVLARPARLLGAEPFFMEFIAGIEERLAERGLSVLLHVVADEEAEIAAYRRWAARELVEAVLVVNRTVGDRRPSVLRELGLPAVLVGEGGADGPGGTDGGGSGTAGPVVRTDDAGPVHEALARLLDLGHRRIARVGGPANLLHTRARTAALTEGCRAAGIEPVVVEGDYSEEAGGRLTKALLRGPDAPTAILYDNDVMAVAGLAAAKELGIAVPERLSLVAWDDSTMCRLASPPLTTMSVDVHRYGVLVAESALELIDGRPVAERWSPAARYVPRGSTARCGAASTA</sequence>
<evidence type="ECO:0000313" key="7">
    <source>
        <dbReference type="Proteomes" id="UP000230407"/>
    </source>
</evidence>
<dbReference type="PANTHER" id="PTHR30146">
    <property type="entry name" value="LACI-RELATED TRANSCRIPTIONAL REPRESSOR"/>
    <property type="match status" value="1"/>
</dbReference>
<name>A0A2M8LTG9_9ACTN</name>
<feature type="region of interest" description="Disordered" evidence="4">
    <location>
        <begin position="99"/>
        <end position="123"/>
    </location>
</feature>
<evidence type="ECO:0000256" key="3">
    <source>
        <dbReference type="ARBA" id="ARBA00023163"/>
    </source>
</evidence>
<evidence type="ECO:0000256" key="1">
    <source>
        <dbReference type="ARBA" id="ARBA00023015"/>
    </source>
</evidence>
<proteinExistence type="predicted"/>
<dbReference type="CDD" id="cd06267">
    <property type="entry name" value="PBP1_LacI_sugar_binding-like"/>
    <property type="match status" value="1"/>
</dbReference>
<accession>A0A2M8LTG9</accession>
<dbReference type="SUPFAM" id="SSF53822">
    <property type="entry name" value="Periplasmic binding protein-like I"/>
    <property type="match status" value="1"/>
</dbReference>
<keyword evidence="3" id="KW-0804">Transcription</keyword>
<protein>
    <submittedName>
        <fullName evidence="6">LacI family transcriptional regulator</fullName>
    </submittedName>
</protein>
<dbReference type="GO" id="GO:0000976">
    <property type="term" value="F:transcription cis-regulatory region binding"/>
    <property type="evidence" value="ECO:0007669"/>
    <property type="project" value="TreeGrafter"/>
</dbReference>
<dbReference type="GO" id="GO:0003700">
    <property type="term" value="F:DNA-binding transcription factor activity"/>
    <property type="evidence" value="ECO:0007669"/>
    <property type="project" value="TreeGrafter"/>
</dbReference>
<organism evidence="6 7">
    <name type="scientific">Streptomyces carminius</name>
    <dbReference type="NCBI Taxonomy" id="2665496"/>
    <lineage>
        <taxon>Bacteria</taxon>
        <taxon>Bacillati</taxon>
        <taxon>Actinomycetota</taxon>
        <taxon>Actinomycetes</taxon>
        <taxon>Kitasatosporales</taxon>
        <taxon>Streptomycetaceae</taxon>
        <taxon>Streptomyces</taxon>
    </lineage>
</organism>